<sequence>MRSITAVKLAEMRQNNQKFLLVNTLPSENFEATKIDGAVNIPQYHSDFAKQVEEKAGGKSQPVVVYCASASCDSSEKAAEKLDDAGFDHVLDFTDGAEGWKELETASTL</sequence>
<dbReference type="InterPro" id="IPR001763">
    <property type="entry name" value="Rhodanese-like_dom"/>
</dbReference>
<evidence type="ECO:0000313" key="3">
    <source>
        <dbReference type="Proteomes" id="UP000317421"/>
    </source>
</evidence>
<dbReference type="PANTHER" id="PTHR43031:SF7">
    <property type="entry name" value="NITRIC OXIDE REDUCTASE FLRD-NAD(+) REDUCTASE"/>
    <property type="match status" value="1"/>
</dbReference>
<dbReference type="RefSeq" id="WP_146446741.1">
    <property type="nucleotide sequence ID" value="NZ_SJPR01000009.1"/>
</dbReference>
<evidence type="ECO:0000259" key="1">
    <source>
        <dbReference type="PROSITE" id="PS50206"/>
    </source>
</evidence>
<dbReference type="OrthoDB" id="176845at2"/>
<organism evidence="2 3">
    <name type="scientific">Botrimarina colliarenosi</name>
    <dbReference type="NCBI Taxonomy" id="2528001"/>
    <lineage>
        <taxon>Bacteria</taxon>
        <taxon>Pseudomonadati</taxon>
        <taxon>Planctomycetota</taxon>
        <taxon>Planctomycetia</taxon>
        <taxon>Pirellulales</taxon>
        <taxon>Lacipirellulaceae</taxon>
        <taxon>Botrimarina</taxon>
    </lineage>
</organism>
<gene>
    <name evidence="2" type="ORF">Pla108_40720</name>
</gene>
<dbReference type="Gene3D" id="3.40.250.10">
    <property type="entry name" value="Rhodanese-like domain"/>
    <property type="match status" value="1"/>
</dbReference>
<dbReference type="Proteomes" id="UP000317421">
    <property type="component" value="Unassembled WGS sequence"/>
</dbReference>
<dbReference type="EMBL" id="SJPR01000009">
    <property type="protein sequence ID" value="TWT92932.1"/>
    <property type="molecule type" value="Genomic_DNA"/>
</dbReference>
<evidence type="ECO:0000313" key="2">
    <source>
        <dbReference type="EMBL" id="TWT92932.1"/>
    </source>
</evidence>
<dbReference type="SMART" id="SM00450">
    <property type="entry name" value="RHOD"/>
    <property type="match status" value="1"/>
</dbReference>
<protein>
    <submittedName>
        <fullName evidence="2">Molybdopterin biosynthesis protein MoeB</fullName>
    </submittedName>
</protein>
<dbReference type="PANTHER" id="PTHR43031">
    <property type="entry name" value="FAD-DEPENDENT OXIDOREDUCTASE"/>
    <property type="match status" value="1"/>
</dbReference>
<dbReference type="AlphaFoldDB" id="A0A5C5ZZD1"/>
<dbReference type="InterPro" id="IPR050229">
    <property type="entry name" value="GlpE_sulfurtransferase"/>
</dbReference>
<name>A0A5C5ZZD1_9BACT</name>
<proteinExistence type="predicted"/>
<dbReference type="InterPro" id="IPR036873">
    <property type="entry name" value="Rhodanese-like_dom_sf"/>
</dbReference>
<dbReference type="SUPFAM" id="SSF52821">
    <property type="entry name" value="Rhodanese/Cell cycle control phosphatase"/>
    <property type="match status" value="1"/>
</dbReference>
<dbReference type="PROSITE" id="PS50206">
    <property type="entry name" value="RHODANESE_3"/>
    <property type="match status" value="1"/>
</dbReference>
<dbReference type="Pfam" id="PF00581">
    <property type="entry name" value="Rhodanese"/>
    <property type="match status" value="1"/>
</dbReference>
<keyword evidence="3" id="KW-1185">Reference proteome</keyword>
<reference evidence="2 3" key="1">
    <citation type="submission" date="2019-02" db="EMBL/GenBank/DDBJ databases">
        <title>Deep-cultivation of Planctomycetes and their phenomic and genomic characterization uncovers novel biology.</title>
        <authorList>
            <person name="Wiegand S."/>
            <person name="Jogler M."/>
            <person name="Boedeker C."/>
            <person name="Pinto D."/>
            <person name="Vollmers J."/>
            <person name="Rivas-Marin E."/>
            <person name="Kohn T."/>
            <person name="Peeters S.H."/>
            <person name="Heuer A."/>
            <person name="Rast P."/>
            <person name="Oberbeckmann S."/>
            <person name="Bunk B."/>
            <person name="Jeske O."/>
            <person name="Meyerdierks A."/>
            <person name="Storesund J.E."/>
            <person name="Kallscheuer N."/>
            <person name="Luecker S."/>
            <person name="Lage O.M."/>
            <person name="Pohl T."/>
            <person name="Merkel B.J."/>
            <person name="Hornburger P."/>
            <person name="Mueller R.-W."/>
            <person name="Bruemmer F."/>
            <person name="Labrenz M."/>
            <person name="Spormann A.M."/>
            <person name="Op Den Camp H."/>
            <person name="Overmann J."/>
            <person name="Amann R."/>
            <person name="Jetten M.S.M."/>
            <person name="Mascher T."/>
            <person name="Medema M.H."/>
            <person name="Devos D.P."/>
            <person name="Kaster A.-K."/>
            <person name="Ovreas L."/>
            <person name="Rohde M."/>
            <person name="Galperin M.Y."/>
            <person name="Jogler C."/>
        </authorList>
    </citation>
    <scope>NUCLEOTIDE SEQUENCE [LARGE SCALE GENOMIC DNA]</scope>
    <source>
        <strain evidence="2 3">Pla108</strain>
    </source>
</reference>
<accession>A0A5C5ZZD1</accession>
<comment type="caution">
    <text evidence="2">The sequence shown here is derived from an EMBL/GenBank/DDBJ whole genome shotgun (WGS) entry which is preliminary data.</text>
</comment>
<feature type="domain" description="Rhodanese" evidence="1">
    <location>
        <begin position="15"/>
        <end position="109"/>
    </location>
</feature>
<dbReference type="CDD" id="cd00158">
    <property type="entry name" value="RHOD"/>
    <property type="match status" value="1"/>
</dbReference>